<dbReference type="CDD" id="cd00037">
    <property type="entry name" value="CLECT"/>
    <property type="match status" value="1"/>
</dbReference>
<dbReference type="Proteomes" id="UP000683360">
    <property type="component" value="Unassembled WGS sequence"/>
</dbReference>
<comment type="caution">
    <text evidence="2">The sequence shown here is derived from an EMBL/GenBank/DDBJ whole genome shotgun (WGS) entry which is preliminary data.</text>
</comment>
<dbReference type="AlphaFoldDB" id="A0A8S3UUM0"/>
<keyword evidence="3" id="KW-1185">Reference proteome</keyword>
<accession>A0A8S3UUM0</accession>
<dbReference type="SUPFAM" id="SSF56436">
    <property type="entry name" value="C-type lectin-like"/>
    <property type="match status" value="1"/>
</dbReference>
<proteinExistence type="predicted"/>
<evidence type="ECO:0000259" key="1">
    <source>
        <dbReference type="PROSITE" id="PS50041"/>
    </source>
</evidence>
<dbReference type="InterPro" id="IPR001304">
    <property type="entry name" value="C-type_lectin-like"/>
</dbReference>
<dbReference type="InterPro" id="IPR016186">
    <property type="entry name" value="C-type_lectin-like/link_sf"/>
</dbReference>
<dbReference type="Gene3D" id="3.10.100.10">
    <property type="entry name" value="Mannose-Binding Protein A, subunit A"/>
    <property type="match status" value="1"/>
</dbReference>
<protein>
    <recommendedName>
        <fullName evidence="1">C-type lectin domain-containing protein</fullName>
    </recommendedName>
</protein>
<feature type="domain" description="C-type lectin" evidence="1">
    <location>
        <begin position="173"/>
        <end position="282"/>
    </location>
</feature>
<dbReference type="PROSITE" id="PS50041">
    <property type="entry name" value="C_TYPE_LECTIN_2"/>
    <property type="match status" value="1"/>
</dbReference>
<reference evidence="2" key="1">
    <citation type="submission" date="2021-03" db="EMBL/GenBank/DDBJ databases">
        <authorList>
            <person name="Bekaert M."/>
        </authorList>
    </citation>
    <scope>NUCLEOTIDE SEQUENCE</scope>
</reference>
<sequence length="497" mass="56833">MDKKSWQKKLLNPRILHENMIGQASFAAYEENTLLKVYKIVGYYNCVTTKYTNLTQLRTAKQASLTCNAINASLMTVTESSYAHLQNIIFSSGSPALDGWRFWTNNRASKQTYVEGQTYFTDFPLDEETNESSSLTYCVYGVYKHSENKIGWVPSGCRNERWNGICLQYKAAFSVTEYATMYTPKVSWQKAKSICQQEGGVLENPNIKMVDPIFKDSVIWAGISTYWTDNHSQYVGELQPRPFPNDEKQDNTHCVKATYVAEENKLKWSTESCDSKISFLCMIEGKAKLERFKNIVVMHSSGIRYKENVSNVSECNDELMRLWESGYACLGYEYNLLEEKRLFQLTKKKKTLKANKGDPKDECIEAMEDQCSIHIPDFDSKLNGTEKIEYMTNIPPISFIVKNAKEASKKSDQDRHLLKKYDIIEVADIEKLIKKGGNDDTILYYLSIEDMYDIIKTAHVGVGHGGLHKTNKELKNILLTLAGKQYAYLQPTVNNVS</sequence>
<evidence type="ECO:0000313" key="3">
    <source>
        <dbReference type="Proteomes" id="UP000683360"/>
    </source>
</evidence>
<dbReference type="OrthoDB" id="6168693at2759"/>
<evidence type="ECO:0000313" key="2">
    <source>
        <dbReference type="EMBL" id="CAG2244924.1"/>
    </source>
</evidence>
<organism evidence="2 3">
    <name type="scientific">Mytilus edulis</name>
    <name type="common">Blue mussel</name>
    <dbReference type="NCBI Taxonomy" id="6550"/>
    <lineage>
        <taxon>Eukaryota</taxon>
        <taxon>Metazoa</taxon>
        <taxon>Spiralia</taxon>
        <taxon>Lophotrochozoa</taxon>
        <taxon>Mollusca</taxon>
        <taxon>Bivalvia</taxon>
        <taxon>Autobranchia</taxon>
        <taxon>Pteriomorphia</taxon>
        <taxon>Mytilida</taxon>
        <taxon>Mytiloidea</taxon>
        <taxon>Mytilidae</taxon>
        <taxon>Mytilinae</taxon>
        <taxon>Mytilus</taxon>
    </lineage>
</organism>
<gene>
    <name evidence="2" type="ORF">MEDL_56953</name>
</gene>
<dbReference type="EMBL" id="CAJPWZ010002751">
    <property type="protein sequence ID" value="CAG2244924.1"/>
    <property type="molecule type" value="Genomic_DNA"/>
</dbReference>
<dbReference type="InterPro" id="IPR016187">
    <property type="entry name" value="CTDL_fold"/>
</dbReference>
<dbReference type="Pfam" id="PF00059">
    <property type="entry name" value="Lectin_C"/>
    <property type="match status" value="1"/>
</dbReference>
<name>A0A8S3UUM0_MYTED</name>